<gene>
    <name evidence="1" type="ORF">HIM_10855</name>
</gene>
<organism evidence="1 2">
    <name type="scientific">Hirsutella minnesotensis 3608</name>
    <dbReference type="NCBI Taxonomy" id="1043627"/>
    <lineage>
        <taxon>Eukaryota</taxon>
        <taxon>Fungi</taxon>
        <taxon>Dikarya</taxon>
        <taxon>Ascomycota</taxon>
        <taxon>Pezizomycotina</taxon>
        <taxon>Sordariomycetes</taxon>
        <taxon>Hypocreomycetidae</taxon>
        <taxon>Hypocreales</taxon>
        <taxon>Ophiocordycipitaceae</taxon>
        <taxon>Hirsutella</taxon>
    </lineage>
</organism>
<dbReference type="Proteomes" id="UP000054481">
    <property type="component" value="Unassembled WGS sequence"/>
</dbReference>
<dbReference type="EMBL" id="KQ030682">
    <property type="protein sequence ID" value="KJZ69744.1"/>
    <property type="molecule type" value="Genomic_DNA"/>
</dbReference>
<name>A0A0F8A1V3_9HYPO</name>
<keyword evidence="2" id="KW-1185">Reference proteome</keyword>
<proteinExistence type="predicted"/>
<dbReference type="AlphaFoldDB" id="A0A0F8A1V3"/>
<dbReference type="OrthoDB" id="5422777at2759"/>
<protein>
    <submittedName>
        <fullName evidence="1">Uncharacterized protein</fullName>
    </submittedName>
</protein>
<reference evidence="1 2" key="1">
    <citation type="journal article" date="2014" name="Genome Biol. Evol.">
        <title>Comparative genomics and transcriptomics analyses reveal divergent lifestyle features of nematode endoparasitic fungus Hirsutella minnesotensis.</title>
        <authorList>
            <person name="Lai Y."/>
            <person name="Liu K."/>
            <person name="Zhang X."/>
            <person name="Zhang X."/>
            <person name="Li K."/>
            <person name="Wang N."/>
            <person name="Shu C."/>
            <person name="Wu Y."/>
            <person name="Wang C."/>
            <person name="Bushley K.E."/>
            <person name="Xiang M."/>
            <person name="Liu X."/>
        </authorList>
    </citation>
    <scope>NUCLEOTIDE SEQUENCE [LARGE SCALE GENOMIC DNA]</scope>
    <source>
        <strain evidence="1 2">3608</strain>
    </source>
</reference>
<accession>A0A0F8A1V3</accession>
<evidence type="ECO:0000313" key="1">
    <source>
        <dbReference type="EMBL" id="KJZ69744.1"/>
    </source>
</evidence>
<evidence type="ECO:0000313" key="2">
    <source>
        <dbReference type="Proteomes" id="UP000054481"/>
    </source>
</evidence>
<sequence length="201" mass="22601">MSAASVLSQLRSLVEKSDHLIPKLDRIYPTEEQWDTFRNLSAKLATTAETIQQRIRALEESRADRAWKESGELRSHALACKGDILANGRLRQSAVFRRNIVTIFEGPKDSKFDTEDTKTRKATTRQRCVQIRLLSSDGIISWAIAFAPSLWAGGSMATDIFNCLLADIEPDCHPSWPSVDEEALRNSSEYREFLKGKTVGT</sequence>